<dbReference type="EMBL" id="UZAL01028917">
    <property type="protein sequence ID" value="VDP44594.1"/>
    <property type="molecule type" value="Genomic_DNA"/>
</dbReference>
<dbReference type="Proteomes" id="UP000269396">
    <property type="component" value="Unassembled WGS sequence"/>
</dbReference>
<gene>
    <name evidence="1" type="ORF">SMTD_LOCUS8421</name>
</gene>
<proteinExistence type="predicted"/>
<organism evidence="1 2">
    <name type="scientific">Schistosoma mattheei</name>
    <dbReference type="NCBI Taxonomy" id="31246"/>
    <lineage>
        <taxon>Eukaryota</taxon>
        <taxon>Metazoa</taxon>
        <taxon>Spiralia</taxon>
        <taxon>Lophotrochozoa</taxon>
        <taxon>Platyhelminthes</taxon>
        <taxon>Trematoda</taxon>
        <taxon>Digenea</taxon>
        <taxon>Strigeidida</taxon>
        <taxon>Schistosomatoidea</taxon>
        <taxon>Schistosomatidae</taxon>
        <taxon>Schistosoma</taxon>
    </lineage>
</organism>
<protein>
    <submittedName>
        <fullName evidence="1">Uncharacterized protein</fullName>
    </submittedName>
</protein>
<evidence type="ECO:0000313" key="1">
    <source>
        <dbReference type="EMBL" id="VDP44594.1"/>
    </source>
</evidence>
<dbReference type="AlphaFoldDB" id="A0A183P235"/>
<evidence type="ECO:0000313" key="2">
    <source>
        <dbReference type="Proteomes" id="UP000269396"/>
    </source>
</evidence>
<keyword evidence="2" id="KW-1185">Reference proteome</keyword>
<reference evidence="1 2" key="1">
    <citation type="submission" date="2018-11" db="EMBL/GenBank/DDBJ databases">
        <authorList>
            <consortium name="Pathogen Informatics"/>
        </authorList>
    </citation>
    <scope>NUCLEOTIDE SEQUENCE [LARGE SCALE GENOMIC DNA]</scope>
    <source>
        <strain>Denwood</strain>
        <strain evidence="2">Zambia</strain>
    </source>
</reference>
<name>A0A183P235_9TREM</name>
<accession>A0A183P235</accession>
<feature type="non-terminal residue" evidence="1">
    <location>
        <position position="110"/>
    </location>
</feature>
<sequence>MRSYLVEHQVYAQELISPNKSVCCSPRLSNNSSRQAGVIYRKLTADIEFANRTPEGLYRYTRLGCTHILILGDFNLFRANFAEHMYTEGDNPTEARFFNLIEDLELVQNV</sequence>